<sequence length="714" mass="78514">MSTEDLDLINQLCQLPPKSSCRVLIFSSDYLCSIRFLQVIMSSDFSGNEGRGYADEDTASPSNSASPSTSLAAVTGQGAKASPSGNSSDLLVDSDAPEEVAIYVDSTGAWDGKLRDWPPVPGYDWVPNEVRQIPSSFYNRASFRNLITRTCLVKNSDDARRFKLAICQRTERVCHGRGEYPSDFFYVYATLFKDLKVSLPFTDFHMGVLKTLNLAPTQLHPNGWAFMQAFAAICTGLALKPTPAAFLYFFHVIPHPTKPWVSLRTVGNKHLLTLYNSSYKDFKNHFFKVVPTEAGYESFCNAGPARDAKFPLYWTQDPRKVLSWPKPQMSTEDLDLINQLCQLPPKSSCRVLIGFLGNKNLPANVFDYLSKIDPSRNNTFARLFAQRGGNVRKPSGSASPAPSAVAPPATSHNIQRTLTPPAAVEVPPQQSSPAPPPEAKHKKKGKRKAARETSAESNRSKRHLPDGPPLTGLLSLNVWVAKRLQFNLLSEEKTLVSGLTREEASNMALELAARSAMCLSYAAEDTASTAAELQALREKFEASFKANQDLTLRLAEAERMAEEDKKKASTLLAEARTAQRRMQRSLDDAQLDLHKSTTFISTLTAERDSLRASISTLTAERDALRARVVEVEAENKLLGDEVVNEHVLGFDKALAQCNLLFQVPTDDSRLNVSMMVANGQLVPIMDPPPSTPTVQNANVDAEAIGETGEATRPS</sequence>
<feature type="region of interest" description="Disordered" evidence="2">
    <location>
        <begin position="389"/>
        <end position="468"/>
    </location>
</feature>
<organism evidence="4 5">
    <name type="scientific">Phaseolus angularis</name>
    <name type="common">Azuki bean</name>
    <name type="synonym">Vigna angularis</name>
    <dbReference type="NCBI Taxonomy" id="3914"/>
    <lineage>
        <taxon>Eukaryota</taxon>
        <taxon>Viridiplantae</taxon>
        <taxon>Streptophyta</taxon>
        <taxon>Embryophyta</taxon>
        <taxon>Tracheophyta</taxon>
        <taxon>Spermatophyta</taxon>
        <taxon>Magnoliopsida</taxon>
        <taxon>eudicotyledons</taxon>
        <taxon>Gunneridae</taxon>
        <taxon>Pentapetalae</taxon>
        <taxon>rosids</taxon>
        <taxon>fabids</taxon>
        <taxon>Fabales</taxon>
        <taxon>Fabaceae</taxon>
        <taxon>Papilionoideae</taxon>
        <taxon>50 kb inversion clade</taxon>
        <taxon>NPAAA clade</taxon>
        <taxon>indigoferoid/millettioid clade</taxon>
        <taxon>Phaseoleae</taxon>
        <taxon>Vigna</taxon>
    </lineage>
</organism>
<feature type="compositionally biased region" description="Low complexity" evidence="2">
    <location>
        <begin position="394"/>
        <end position="411"/>
    </location>
</feature>
<dbReference type="Pfam" id="PF04195">
    <property type="entry name" value="Transposase_28"/>
    <property type="match status" value="1"/>
</dbReference>
<gene>
    <name evidence="4" type="ORF">LR48_Vigan07g140400</name>
</gene>
<dbReference type="PANTHER" id="PTHR31099">
    <property type="entry name" value="OS06G0165300 PROTEIN"/>
    <property type="match status" value="1"/>
</dbReference>
<protein>
    <recommendedName>
        <fullName evidence="3">Transposase (putative) gypsy type domain-containing protein</fullName>
    </recommendedName>
</protein>
<evidence type="ECO:0000256" key="1">
    <source>
        <dbReference type="SAM" id="Coils"/>
    </source>
</evidence>
<proteinExistence type="predicted"/>
<evidence type="ECO:0000256" key="2">
    <source>
        <dbReference type="SAM" id="MobiDB-lite"/>
    </source>
</evidence>
<dbReference type="Proteomes" id="UP000053144">
    <property type="component" value="Chromosome 7"/>
</dbReference>
<dbReference type="Gramene" id="KOM47700">
    <property type="protein sequence ID" value="KOM47700"/>
    <property type="gene ID" value="LR48_Vigan07g140400"/>
</dbReference>
<dbReference type="AlphaFoldDB" id="A0A0L9UXW1"/>
<name>A0A0L9UXW1_PHAAN</name>
<feature type="region of interest" description="Disordered" evidence="2">
    <location>
        <begin position="50"/>
        <end position="90"/>
    </location>
</feature>
<keyword evidence="1" id="KW-0175">Coiled coil</keyword>
<evidence type="ECO:0000313" key="4">
    <source>
        <dbReference type="EMBL" id="KOM47700.1"/>
    </source>
</evidence>
<reference evidence="5" key="1">
    <citation type="journal article" date="2015" name="Proc. Natl. Acad. Sci. U.S.A.">
        <title>Genome sequencing of adzuki bean (Vigna angularis) provides insight into high starch and low fat accumulation and domestication.</title>
        <authorList>
            <person name="Yang K."/>
            <person name="Tian Z."/>
            <person name="Chen C."/>
            <person name="Luo L."/>
            <person name="Zhao B."/>
            <person name="Wang Z."/>
            <person name="Yu L."/>
            <person name="Li Y."/>
            <person name="Sun Y."/>
            <person name="Li W."/>
            <person name="Chen Y."/>
            <person name="Li Y."/>
            <person name="Zhang Y."/>
            <person name="Ai D."/>
            <person name="Zhao J."/>
            <person name="Shang C."/>
            <person name="Ma Y."/>
            <person name="Wu B."/>
            <person name="Wang M."/>
            <person name="Gao L."/>
            <person name="Sun D."/>
            <person name="Zhang P."/>
            <person name="Guo F."/>
            <person name="Wang W."/>
            <person name="Li Y."/>
            <person name="Wang J."/>
            <person name="Varshney R.K."/>
            <person name="Wang J."/>
            <person name="Ling H.Q."/>
            <person name="Wan P."/>
        </authorList>
    </citation>
    <scope>NUCLEOTIDE SEQUENCE</scope>
    <source>
        <strain evidence="5">cv. Jingnong 6</strain>
    </source>
</reference>
<dbReference type="InterPro" id="IPR007321">
    <property type="entry name" value="Transposase_28"/>
</dbReference>
<feature type="compositionally biased region" description="Basic residues" evidence="2">
    <location>
        <begin position="440"/>
        <end position="449"/>
    </location>
</feature>
<evidence type="ECO:0000259" key="3">
    <source>
        <dbReference type="Pfam" id="PF04195"/>
    </source>
</evidence>
<accession>A0A0L9UXW1</accession>
<dbReference type="PANTHER" id="PTHR31099:SF28">
    <property type="entry name" value="F5J5.12"/>
    <property type="match status" value="1"/>
</dbReference>
<dbReference type="EMBL" id="CM003377">
    <property type="protein sequence ID" value="KOM47700.1"/>
    <property type="molecule type" value="Genomic_DNA"/>
</dbReference>
<feature type="domain" description="Transposase (putative) gypsy type" evidence="3">
    <location>
        <begin position="197"/>
        <end position="252"/>
    </location>
</feature>
<feature type="compositionally biased region" description="Low complexity" evidence="2">
    <location>
        <begin position="59"/>
        <end position="73"/>
    </location>
</feature>
<feature type="coiled-coil region" evidence="1">
    <location>
        <begin position="547"/>
        <end position="641"/>
    </location>
</feature>
<evidence type="ECO:0000313" key="5">
    <source>
        <dbReference type="Proteomes" id="UP000053144"/>
    </source>
</evidence>